<name>A0A9W6NLH9_9ACTN</name>
<dbReference type="EMBL" id="BSFP01000014">
    <property type="protein sequence ID" value="GLL01196.1"/>
    <property type="molecule type" value="Genomic_DNA"/>
</dbReference>
<proteinExistence type="predicted"/>
<evidence type="ECO:0000313" key="2">
    <source>
        <dbReference type="Proteomes" id="UP001143480"/>
    </source>
</evidence>
<dbReference type="Proteomes" id="UP001143480">
    <property type="component" value="Unassembled WGS sequence"/>
</dbReference>
<gene>
    <name evidence="1" type="ORF">GCM10017581_029370</name>
</gene>
<organism evidence="1 2">
    <name type="scientific">Dactylosporangium matsuzakiense</name>
    <dbReference type="NCBI Taxonomy" id="53360"/>
    <lineage>
        <taxon>Bacteria</taxon>
        <taxon>Bacillati</taxon>
        <taxon>Actinomycetota</taxon>
        <taxon>Actinomycetes</taxon>
        <taxon>Micromonosporales</taxon>
        <taxon>Micromonosporaceae</taxon>
        <taxon>Dactylosporangium</taxon>
    </lineage>
</organism>
<sequence length="117" mass="12594">MALRPSSLALMADGSDTTMTLNRPVPGGLIAGLKSFAEDHGGAKAVIEYVGRRGARIVLVGEDGVWGDQMADGTDTARAACAQAGVKIENAWERELLEHMRPSNDLWRSMGRRTLSR</sequence>
<comment type="caution">
    <text evidence="1">The sequence shown here is derived from an EMBL/GenBank/DDBJ whole genome shotgun (WGS) entry which is preliminary data.</text>
</comment>
<protein>
    <submittedName>
        <fullName evidence="1">Uncharacterized protein</fullName>
    </submittedName>
</protein>
<reference evidence="1" key="1">
    <citation type="journal article" date="2014" name="Int. J. Syst. Evol. Microbiol.">
        <title>Complete genome sequence of Corynebacterium casei LMG S-19264T (=DSM 44701T), isolated from a smear-ripened cheese.</title>
        <authorList>
            <consortium name="US DOE Joint Genome Institute (JGI-PGF)"/>
            <person name="Walter F."/>
            <person name="Albersmeier A."/>
            <person name="Kalinowski J."/>
            <person name="Ruckert C."/>
        </authorList>
    </citation>
    <scope>NUCLEOTIDE SEQUENCE</scope>
    <source>
        <strain evidence="1">VKM Ac-1321</strain>
    </source>
</reference>
<reference evidence="1" key="2">
    <citation type="submission" date="2023-01" db="EMBL/GenBank/DDBJ databases">
        <authorList>
            <person name="Sun Q."/>
            <person name="Evtushenko L."/>
        </authorList>
    </citation>
    <scope>NUCLEOTIDE SEQUENCE</scope>
    <source>
        <strain evidence="1">VKM Ac-1321</strain>
    </source>
</reference>
<dbReference type="AlphaFoldDB" id="A0A9W6NLH9"/>
<evidence type="ECO:0000313" key="1">
    <source>
        <dbReference type="EMBL" id="GLL01196.1"/>
    </source>
</evidence>
<keyword evidence="2" id="KW-1185">Reference proteome</keyword>
<accession>A0A9W6NLH9</accession>